<evidence type="ECO:0000313" key="2">
    <source>
        <dbReference type="Proteomes" id="UP001342314"/>
    </source>
</evidence>
<dbReference type="AlphaFoldDB" id="A0AAV5GMJ7"/>
<reference evidence="1 2" key="1">
    <citation type="submission" date="2021-12" db="EMBL/GenBank/DDBJ databases">
        <title>High titer production of polyol ester of fatty acids by Rhodotorula paludigena BS15 towards product separation-free biomass refinery.</title>
        <authorList>
            <person name="Mano J."/>
            <person name="Ono H."/>
            <person name="Tanaka T."/>
            <person name="Naito K."/>
            <person name="Sushida H."/>
            <person name="Ike M."/>
            <person name="Tokuyasu K."/>
            <person name="Kitaoka M."/>
        </authorList>
    </citation>
    <scope>NUCLEOTIDE SEQUENCE [LARGE SCALE GENOMIC DNA]</scope>
    <source>
        <strain evidence="1 2">BS15</strain>
    </source>
</reference>
<accession>A0AAV5GMJ7</accession>
<organism evidence="1 2">
    <name type="scientific">Rhodotorula paludigena</name>
    <dbReference type="NCBI Taxonomy" id="86838"/>
    <lineage>
        <taxon>Eukaryota</taxon>
        <taxon>Fungi</taxon>
        <taxon>Dikarya</taxon>
        <taxon>Basidiomycota</taxon>
        <taxon>Pucciniomycotina</taxon>
        <taxon>Microbotryomycetes</taxon>
        <taxon>Sporidiobolales</taxon>
        <taxon>Sporidiobolaceae</taxon>
        <taxon>Rhodotorula</taxon>
    </lineage>
</organism>
<protein>
    <submittedName>
        <fullName evidence="1">Uncharacterized protein</fullName>
    </submittedName>
</protein>
<comment type="caution">
    <text evidence="1">The sequence shown here is derived from an EMBL/GenBank/DDBJ whole genome shotgun (WGS) entry which is preliminary data.</text>
</comment>
<proteinExistence type="predicted"/>
<dbReference type="Proteomes" id="UP001342314">
    <property type="component" value="Unassembled WGS sequence"/>
</dbReference>
<evidence type="ECO:0000313" key="1">
    <source>
        <dbReference type="EMBL" id="GJN91428.1"/>
    </source>
</evidence>
<dbReference type="EMBL" id="BQKY01000008">
    <property type="protein sequence ID" value="GJN91428.1"/>
    <property type="molecule type" value="Genomic_DNA"/>
</dbReference>
<sequence>MLLDTLDQTAGKADPMFTAAYNSNPIGTTGIRKACLNLGTALSGHWLNHNTLKRMWTAVQLPSVFRPRFDTFCARISAAIKQQERALREHIISGQNGVPNAGNGFEHDHKALLQDVHFKPFVNKVVTALHKTFYLAVNLKNPKNVTHQIAQLTLYCVKGPKEVAVLLKDGKDDIPYL</sequence>
<name>A0AAV5GMJ7_9BASI</name>
<gene>
    <name evidence="1" type="ORF">Rhopal_004449-T1</name>
</gene>
<keyword evidence="2" id="KW-1185">Reference proteome</keyword>